<dbReference type="InterPro" id="IPR001099">
    <property type="entry name" value="Chalcone/stilbene_synt_N"/>
</dbReference>
<reference evidence="12" key="1">
    <citation type="journal article" date="2015" name="Biol. Plant.">
        <title>Characterization of genes coding phenylalanine ammonia lyase and chalcone synthase in four Pogostemon cablin cultivars.</title>
        <authorList>
            <person name="Zeng S."/>
            <person name="Ouyang P."/>
            <person name="Mo X."/>
            <person name="Wang Y."/>
        </authorList>
    </citation>
    <scope>NUCLEOTIDE SEQUENCE</scope>
    <source>
        <strain evidence="12">A</strain>
    </source>
</reference>
<dbReference type="PANTHER" id="PTHR11877:SF80">
    <property type="entry name" value="CHALCONE SYNTHASE 1"/>
    <property type="match status" value="1"/>
</dbReference>
<dbReference type="GO" id="GO:0009813">
    <property type="term" value="P:flavonoid biosynthetic process"/>
    <property type="evidence" value="ECO:0007669"/>
    <property type="project" value="UniProtKB-UniPathway"/>
</dbReference>
<comment type="pathway">
    <text evidence="2">Secondary metabolite biosynthesis; flavonoid biosynthesis.</text>
</comment>
<dbReference type="EC" id="2.3.1.74" evidence="4"/>
<dbReference type="Pfam" id="PF02797">
    <property type="entry name" value="Chal_sti_synt_C"/>
    <property type="match status" value="1"/>
</dbReference>
<gene>
    <name evidence="12" type="primary">CHSL2</name>
</gene>
<dbReference type="AlphaFoldDB" id="A0A0C5CJU7"/>
<evidence type="ECO:0000313" key="12">
    <source>
        <dbReference type="EMBL" id="AJO53277.1"/>
    </source>
</evidence>
<evidence type="ECO:0000256" key="5">
    <source>
        <dbReference type="ARBA" id="ARBA00022679"/>
    </source>
</evidence>
<feature type="domain" description="Chalcone/stilbene synthase C-terminal" evidence="11">
    <location>
        <begin position="239"/>
        <end position="388"/>
    </location>
</feature>
<keyword evidence="6" id="KW-0284">Flavonoid biosynthesis</keyword>
<feature type="active site" description="Acyl-thioester intermediate" evidence="8">
    <location>
        <position position="165"/>
    </location>
</feature>
<dbReference type="CDD" id="cd00831">
    <property type="entry name" value="CHS_like"/>
    <property type="match status" value="1"/>
</dbReference>
<dbReference type="InterPro" id="IPR011141">
    <property type="entry name" value="Polyketide_synthase_type-III"/>
</dbReference>
<evidence type="ECO:0000256" key="1">
    <source>
        <dbReference type="ARBA" id="ARBA00002969"/>
    </source>
</evidence>
<comment type="similarity">
    <text evidence="3 9">Belongs to the thiolase-like superfamily. Chalcone/stilbene synthases family.</text>
</comment>
<dbReference type="GO" id="GO:0030639">
    <property type="term" value="P:polyketide biosynthetic process"/>
    <property type="evidence" value="ECO:0007669"/>
    <property type="project" value="TreeGrafter"/>
</dbReference>
<keyword evidence="5 9" id="KW-0808">Transferase</keyword>
<protein>
    <recommendedName>
        <fullName evidence="4">chalcone synthase</fullName>
        <ecNumber evidence="4">2.3.1.74</ecNumber>
    </recommendedName>
</protein>
<dbReference type="Gene3D" id="3.40.47.10">
    <property type="match status" value="2"/>
</dbReference>
<dbReference type="UniPathway" id="UPA00154"/>
<dbReference type="InterPro" id="IPR012328">
    <property type="entry name" value="Chalcone/stilbene_synt_C"/>
</dbReference>
<dbReference type="GO" id="GO:0016210">
    <property type="term" value="F:naringenin-chalcone synthase activity"/>
    <property type="evidence" value="ECO:0007669"/>
    <property type="project" value="UniProtKB-EC"/>
</dbReference>
<dbReference type="InterPro" id="IPR016039">
    <property type="entry name" value="Thiolase-like"/>
</dbReference>
<evidence type="ECO:0000256" key="6">
    <source>
        <dbReference type="ARBA" id="ARBA00023241"/>
    </source>
</evidence>
<evidence type="ECO:0000259" key="10">
    <source>
        <dbReference type="Pfam" id="PF00195"/>
    </source>
</evidence>
<feature type="domain" description="Chalcone/stilbene synthase N-terminal" evidence="10">
    <location>
        <begin position="11"/>
        <end position="229"/>
    </location>
</feature>
<dbReference type="GO" id="GO:0042803">
    <property type="term" value="F:protein homodimerization activity"/>
    <property type="evidence" value="ECO:0007669"/>
    <property type="project" value="UniProtKB-ARBA"/>
</dbReference>
<evidence type="ECO:0000256" key="2">
    <source>
        <dbReference type="ARBA" id="ARBA00004966"/>
    </source>
</evidence>
<evidence type="ECO:0000256" key="9">
    <source>
        <dbReference type="RuleBase" id="RU003633"/>
    </source>
</evidence>
<dbReference type="Pfam" id="PF00195">
    <property type="entry name" value="Chal_sti_synt_N"/>
    <property type="match status" value="1"/>
</dbReference>
<dbReference type="SMR" id="A0A0C5CJU7"/>
<dbReference type="EMBL" id="KJ768878">
    <property type="protein sequence ID" value="AJO53277.1"/>
    <property type="molecule type" value="mRNA"/>
</dbReference>
<evidence type="ECO:0000256" key="7">
    <source>
        <dbReference type="ARBA" id="ARBA00023315"/>
    </source>
</evidence>
<proteinExistence type="evidence at transcript level"/>
<dbReference type="FunFam" id="3.40.47.10:FF:000025">
    <property type="entry name" value="Chalcone synthase 2"/>
    <property type="match status" value="1"/>
</dbReference>
<dbReference type="PIRSF" id="PIRSF000451">
    <property type="entry name" value="PKS_III"/>
    <property type="match status" value="1"/>
</dbReference>
<dbReference type="SUPFAM" id="SSF53901">
    <property type="entry name" value="Thiolase-like"/>
    <property type="match status" value="2"/>
</dbReference>
<dbReference type="FunFam" id="3.40.47.10:FF:000014">
    <property type="entry name" value="Chalcone synthase 1"/>
    <property type="match status" value="1"/>
</dbReference>
<evidence type="ECO:0000256" key="4">
    <source>
        <dbReference type="ARBA" id="ARBA00012975"/>
    </source>
</evidence>
<dbReference type="PANTHER" id="PTHR11877">
    <property type="entry name" value="HYDROXYMETHYLGLUTARYL-COA SYNTHASE"/>
    <property type="match status" value="1"/>
</dbReference>
<organism evidence="12">
    <name type="scientific">Pogostemon cablin</name>
    <name type="common">Patchouli</name>
    <name type="synonym">Mentha cablin</name>
    <dbReference type="NCBI Taxonomy" id="28511"/>
    <lineage>
        <taxon>Eukaryota</taxon>
        <taxon>Viridiplantae</taxon>
        <taxon>Streptophyta</taxon>
        <taxon>Embryophyta</taxon>
        <taxon>Tracheophyta</taxon>
        <taxon>Spermatophyta</taxon>
        <taxon>Magnoliopsida</taxon>
        <taxon>eudicotyledons</taxon>
        <taxon>Gunneridae</taxon>
        <taxon>Pentapetalae</taxon>
        <taxon>asterids</taxon>
        <taxon>lamiids</taxon>
        <taxon>Lamiales</taxon>
        <taxon>Lamiaceae</taxon>
        <taxon>Lamioideae</taxon>
        <taxon>Pogostemoneae</taxon>
        <taxon>Pogostemon</taxon>
    </lineage>
</organism>
<sequence>MGTVEDIRMVQQRAKGPAAVLAIGTSNPPFCVTQDTYPDYYFRITKSEHLKELKQKFKKMCEESMIKRRYFHQTEEMVKQNPSLISRSERSLDTRQDIVLSEVHNLGKAAADKAITEWGRPKSDITHLIFCSSTGVEMPAGDYRMINLLGLNPSVQRFTVYLHGCYAGCSVLRMAKDLAENNAGARVLAVCAEIYAIGFHEPSEEFLGALVGGALFADGAAAIIVGSDPVVGVERPIFEMVASHQTLIPDSGHCIAGKFKEAGMVVELTKEVPRFIYENIEQCMKDAFDPFGISDWNSLFCIMHPGGPAILDRAEERLSLRPDKLCASRKVLSEYGNTFSPAVLFVMDEMRKYSAEKGLSTTGDGLEWGVLLGFGPGVSVDTVVLRSVSTKE</sequence>
<keyword evidence="7 9" id="KW-0012">Acyltransferase</keyword>
<evidence type="ECO:0000256" key="8">
    <source>
        <dbReference type="PIRSR" id="PIRSR000451-1"/>
    </source>
</evidence>
<comment type="function">
    <text evidence="1">The primary product of this enzyme is 4,2',4',6'-tetrahydroxychalcone (also termed naringenin-chalcone or chalcone) which can under specific conditions spontaneously isomerize into naringenin.</text>
</comment>
<evidence type="ECO:0000256" key="3">
    <source>
        <dbReference type="ARBA" id="ARBA00005531"/>
    </source>
</evidence>
<accession>A0A0C5CJU7</accession>
<evidence type="ECO:0000259" key="11">
    <source>
        <dbReference type="Pfam" id="PF02797"/>
    </source>
</evidence>
<name>A0A0C5CJU7_POGCB</name>